<gene>
    <name evidence="1" type="ORF">FVP77_13730</name>
</gene>
<keyword evidence="2" id="KW-1185">Reference proteome</keyword>
<accession>A0A5C8HXX1</accession>
<evidence type="ECO:0000313" key="2">
    <source>
        <dbReference type="Proteomes" id="UP000321034"/>
    </source>
</evidence>
<protein>
    <recommendedName>
        <fullName evidence="3">DUF4352 domain-containing protein</fullName>
    </recommendedName>
</protein>
<name>A0A5C8HXX1_9MICO</name>
<evidence type="ECO:0008006" key="3">
    <source>
        <dbReference type="Google" id="ProtNLM"/>
    </source>
</evidence>
<dbReference type="OrthoDB" id="4763195at2"/>
<proteinExistence type="predicted"/>
<organism evidence="1 2">
    <name type="scientific">Microbacterium hatanonis</name>
    <dbReference type="NCBI Taxonomy" id="404366"/>
    <lineage>
        <taxon>Bacteria</taxon>
        <taxon>Bacillati</taxon>
        <taxon>Actinomycetota</taxon>
        <taxon>Actinomycetes</taxon>
        <taxon>Micrococcales</taxon>
        <taxon>Microbacteriaceae</taxon>
        <taxon>Microbacterium</taxon>
    </lineage>
</organism>
<dbReference type="EMBL" id="VRSV01000002">
    <property type="protein sequence ID" value="TXK09935.1"/>
    <property type="molecule type" value="Genomic_DNA"/>
</dbReference>
<dbReference type="Proteomes" id="UP000321034">
    <property type="component" value="Unassembled WGS sequence"/>
</dbReference>
<reference evidence="1 2" key="1">
    <citation type="submission" date="2019-08" db="EMBL/GenBank/DDBJ databases">
        <authorList>
            <person name="Dong K."/>
        </authorList>
    </citation>
    <scope>NUCLEOTIDE SEQUENCE [LARGE SCALE GENOMIC DNA]</scope>
    <source>
        <strain evidence="1 2">JCM14558</strain>
    </source>
</reference>
<evidence type="ECO:0000313" key="1">
    <source>
        <dbReference type="EMBL" id="TXK09935.1"/>
    </source>
</evidence>
<dbReference type="AlphaFoldDB" id="A0A5C8HXX1"/>
<dbReference type="RefSeq" id="WP_147895135.1">
    <property type="nucleotide sequence ID" value="NZ_BAAANR010000001.1"/>
</dbReference>
<sequence length="186" mass="19875">MKPWLVWTVGLALVVAAWGVVQLTPDEDIATTPFVVPAAIGEEAVLSTFTVTATDARLGEAAVARGWEAEGTWLVVDLEVTGRGQERDALLRSAASLKATFVVDGLTYRASERPSSLINAEPLVDIPRVGSLAFELPPEMVGQTGTLRIFGDLDTRLAQVAEVPIDLAALDAQPEVELLRDGWAAR</sequence>
<comment type="caution">
    <text evidence="1">The sequence shown here is derived from an EMBL/GenBank/DDBJ whole genome shotgun (WGS) entry which is preliminary data.</text>
</comment>